<dbReference type="PANTHER" id="PTHR14859">
    <property type="entry name" value="CALCOFLUOR WHITE HYPERSENSITIVE PROTEIN PRECURSOR"/>
    <property type="match status" value="1"/>
</dbReference>
<sequence length="369" mass="41710">MRSRKKSLGFISTVVLLFNIMAIVALLLSYLAPIVKPQTFWPIAFLGIGYPVILAVNILFILFWLIKKPKLALLSLISIIVGWGALSKNIGVGRAASPHPDDDTSAIRIMSYNVQMFQGLKEDAAHRREETVAIIDSVSPDVLCVQEFYTRAKGLSDMKQLFERKLDLQYSYFIPAAENEYDAYGIAIFSKYPIIDSGTLNINKHERIVNRIVYADINKSGKNFRVYNVHLQSIGFDQQDYDYIKQGPGTSQADVESTKRIGRRLKRAYLKRNEQVDILYSHTQSVSIPYVVAGDFNDTPLSYSVNRLSSGMTNAFVEKGEGLGVTYNGAFPNFQIDYILASQEFQVKNFQIVPHKLSDHFPIWSDLQL</sequence>
<dbReference type="PANTHER" id="PTHR14859:SF15">
    <property type="entry name" value="ENDONUCLEASE_EXONUCLEASE_PHOSPHATASE DOMAIN-CONTAINING PROTEIN"/>
    <property type="match status" value="1"/>
</dbReference>
<feature type="transmembrane region" description="Helical" evidence="1">
    <location>
        <begin position="43"/>
        <end position="64"/>
    </location>
</feature>
<comment type="caution">
    <text evidence="3">The sequence shown here is derived from an EMBL/GenBank/DDBJ whole genome shotgun (WGS) entry which is preliminary data.</text>
</comment>
<proteinExistence type="predicted"/>
<organism evidence="3 4">
    <name type="scientific">Albibacterium profundi</name>
    <dbReference type="NCBI Taxonomy" id="3134906"/>
    <lineage>
        <taxon>Bacteria</taxon>
        <taxon>Pseudomonadati</taxon>
        <taxon>Bacteroidota</taxon>
        <taxon>Sphingobacteriia</taxon>
        <taxon>Sphingobacteriales</taxon>
        <taxon>Sphingobacteriaceae</taxon>
        <taxon>Albibacterium</taxon>
    </lineage>
</organism>
<protein>
    <submittedName>
        <fullName evidence="3">Endonuclease/exonuclease/phosphatase family protein</fullName>
    </submittedName>
</protein>
<evidence type="ECO:0000259" key="2">
    <source>
        <dbReference type="Pfam" id="PF03372"/>
    </source>
</evidence>
<keyword evidence="4" id="KW-1185">Reference proteome</keyword>
<dbReference type="InterPro" id="IPR051916">
    <property type="entry name" value="GPI-anchor_lipid_remodeler"/>
</dbReference>
<dbReference type="Gene3D" id="3.60.10.10">
    <property type="entry name" value="Endonuclease/exonuclease/phosphatase"/>
    <property type="match status" value="1"/>
</dbReference>
<evidence type="ECO:0000256" key="1">
    <source>
        <dbReference type="SAM" id="Phobius"/>
    </source>
</evidence>
<dbReference type="GO" id="GO:0004519">
    <property type="term" value="F:endonuclease activity"/>
    <property type="evidence" value="ECO:0007669"/>
    <property type="project" value="UniProtKB-KW"/>
</dbReference>
<gene>
    <name evidence="3" type="ORF">WKR92_07670</name>
</gene>
<dbReference type="Pfam" id="PF03372">
    <property type="entry name" value="Exo_endo_phos"/>
    <property type="match status" value="1"/>
</dbReference>
<dbReference type="InterPro" id="IPR036691">
    <property type="entry name" value="Endo/exonu/phosph_ase_sf"/>
</dbReference>
<evidence type="ECO:0000313" key="4">
    <source>
        <dbReference type="Proteomes" id="UP001580928"/>
    </source>
</evidence>
<keyword evidence="1" id="KW-0472">Membrane</keyword>
<reference evidence="3 4" key="1">
    <citation type="submission" date="2024-04" db="EMBL/GenBank/DDBJ databases">
        <title>Albibacterium profundi sp. nov., isolated from sediment of the Challenger Deep of Mariana Trench.</title>
        <authorList>
            <person name="Wang Y."/>
        </authorList>
    </citation>
    <scope>NUCLEOTIDE SEQUENCE [LARGE SCALE GENOMIC DNA]</scope>
    <source>
        <strain evidence="3 4">RHL897</strain>
    </source>
</reference>
<keyword evidence="3" id="KW-0378">Hydrolase</keyword>
<dbReference type="InterPro" id="IPR005135">
    <property type="entry name" value="Endo/exonuclease/phosphatase"/>
</dbReference>
<dbReference type="EMBL" id="JBBVGT010000002">
    <property type="protein sequence ID" value="MFB5945708.1"/>
    <property type="molecule type" value="Genomic_DNA"/>
</dbReference>
<feature type="transmembrane region" description="Helical" evidence="1">
    <location>
        <begin position="71"/>
        <end position="87"/>
    </location>
</feature>
<keyword evidence="3" id="KW-0255">Endonuclease</keyword>
<accession>A0ABV5CDS4</accession>
<keyword evidence="1" id="KW-0812">Transmembrane</keyword>
<keyword evidence="3" id="KW-0540">Nuclease</keyword>
<dbReference type="RefSeq" id="WP_375557242.1">
    <property type="nucleotide sequence ID" value="NZ_JBBVGT010000002.1"/>
</dbReference>
<feature type="transmembrane region" description="Helical" evidence="1">
    <location>
        <begin position="7"/>
        <end position="31"/>
    </location>
</feature>
<name>A0ABV5CDS4_9SPHI</name>
<dbReference type="Proteomes" id="UP001580928">
    <property type="component" value="Unassembled WGS sequence"/>
</dbReference>
<dbReference type="CDD" id="cd09084">
    <property type="entry name" value="EEP-2"/>
    <property type="match status" value="1"/>
</dbReference>
<evidence type="ECO:0000313" key="3">
    <source>
        <dbReference type="EMBL" id="MFB5945708.1"/>
    </source>
</evidence>
<feature type="domain" description="Endonuclease/exonuclease/phosphatase" evidence="2">
    <location>
        <begin position="110"/>
        <end position="360"/>
    </location>
</feature>
<keyword evidence="1" id="KW-1133">Transmembrane helix</keyword>
<dbReference type="SUPFAM" id="SSF56219">
    <property type="entry name" value="DNase I-like"/>
    <property type="match status" value="1"/>
</dbReference>